<dbReference type="InterPro" id="IPR001878">
    <property type="entry name" value="Znf_CCHC"/>
</dbReference>
<evidence type="ECO:0000259" key="2">
    <source>
        <dbReference type="PROSITE" id="PS50158"/>
    </source>
</evidence>
<dbReference type="RefSeq" id="XP_018296096.1">
    <property type="nucleotide sequence ID" value="XM_018430697.1"/>
</dbReference>
<evidence type="ECO:0000313" key="3">
    <source>
        <dbReference type="EMBL" id="OAD78056.1"/>
    </source>
</evidence>
<feature type="domain" description="CCHC-type" evidence="2">
    <location>
        <begin position="107"/>
        <end position="122"/>
    </location>
</feature>
<dbReference type="EMBL" id="KV440974">
    <property type="protein sequence ID" value="OAD78056.1"/>
    <property type="molecule type" value="Genomic_DNA"/>
</dbReference>
<dbReference type="Proteomes" id="UP000077315">
    <property type="component" value="Unassembled WGS sequence"/>
</dbReference>
<dbReference type="InParanoid" id="A0A167PJ86"/>
<dbReference type="GeneID" id="28991603"/>
<name>A0A167PJ86_PHYB8</name>
<evidence type="ECO:0000313" key="4">
    <source>
        <dbReference type="Proteomes" id="UP000077315"/>
    </source>
</evidence>
<keyword evidence="1" id="KW-0479">Metal-binding</keyword>
<organism evidence="3 4">
    <name type="scientific">Phycomyces blakesleeanus (strain ATCC 8743b / DSM 1359 / FGSC 10004 / NBRC 33097 / NRRL 1555)</name>
    <dbReference type="NCBI Taxonomy" id="763407"/>
    <lineage>
        <taxon>Eukaryota</taxon>
        <taxon>Fungi</taxon>
        <taxon>Fungi incertae sedis</taxon>
        <taxon>Mucoromycota</taxon>
        <taxon>Mucoromycotina</taxon>
        <taxon>Mucoromycetes</taxon>
        <taxon>Mucorales</taxon>
        <taxon>Phycomycetaceae</taxon>
        <taxon>Phycomyces</taxon>
    </lineage>
</organism>
<dbReference type="InterPro" id="IPR036875">
    <property type="entry name" value="Znf_CCHC_sf"/>
</dbReference>
<dbReference type="GO" id="GO:0008270">
    <property type="term" value="F:zinc ion binding"/>
    <property type="evidence" value="ECO:0007669"/>
    <property type="project" value="UniProtKB-KW"/>
</dbReference>
<gene>
    <name evidence="3" type="ORF">PHYBLDRAFT_141919</name>
</gene>
<keyword evidence="1" id="KW-0862">Zinc</keyword>
<keyword evidence="4" id="KW-1185">Reference proteome</keyword>
<dbReference type="OrthoDB" id="2290219at2759"/>
<dbReference type="AlphaFoldDB" id="A0A167PJ86"/>
<evidence type="ECO:0000256" key="1">
    <source>
        <dbReference type="PROSITE-ProRule" id="PRU00047"/>
    </source>
</evidence>
<dbReference type="GO" id="GO:0003676">
    <property type="term" value="F:nucleic acid binding"/>
    <property type="evidence" value="ECO:0007669"/>
    <property type="project" value="InterPro"/>
</dbReference>
<dbReference type="SUPFAM" id="SSF57756">
    <property type="entry name" value="Retrovirus zinc finger-like domains"/>
    <property type="match status" value="1"/>
</dbReference>
<reference evidence="4" key="1">
    <citation type="submission" date="2015-06" db="EMBL/GenBank/DDBJ databases">
        <title>Expansion of signal transduction pathways in fungi by whole-genome duplication.</title>
        <authorList>
            <consortium name="DOE Joint Genome Institute"/>
            <person name="Corrochano L.M."/>
            <person name="Kuo A."/>
            <person name="Marcet-Houben M."/>
            <person name="Polaino S."/>
            <person name="Salamov A."/>
            <person name="Villalobos J.M."/>
            <person name="Alvarez M.I."/>
            <person name="Avalos J."/>
            <person name="Benito E.P."/>
            <person name="Benoit I."/>
            <person name="Burger G."/>
            <person name="Camino L.P."/>
            <person name="Canovas D."/>
            <person name="Cerda-Olmedo E."/>
            <person name="Cheng J.-F."/>
            <person name="Dominguez A."/>
            <person name="Elias M."/>
            <person name="Eslava A.P."/>
            <person name="Glaser F."/>
            <person name="Grimwood J."/>
            <person name="Gutierrez G."/>
            <person name="Heitman J."/>
            <person name="Henrissat B."/>
            <person name="Iturriaga E.A."/>
            <person name="Lang B.F."/>
            <person name="Lavin J.L."/>
            <person name="Lee S."/>
            <person name="Li W."/>
            <person name="Lindquist E."/>
            <person name="Lopez-Garcia S."/>
            <person name="Luque E.M."/>
            <person name="Marcos A.T."/>
            <person name="Martin J."/>
            <person name="McCluskey K."/>
            <person name="Medina H.R."/>
            <person name="Miralles-Duran A."/>
            <person name="Miyazaki A."/>
            <person name="Munoz-Torres E."/>
            <person name="Oguiza J.A."/>
            <person name="Ohm R."/>
            <person name="Olmedo M."/>
            <person name="Orejas M."/>
            <person name="Ortiz-Castellanos L."/>
            <person name="Pisabarro A.G."/>
            <person name="Rodriguez-Romero J."/>
            <person name="Ruiz-Herrera J."/>
            <person name="Ruiz-Vazquez R."/>
            <person name="Sanz C."/>
            <person name="Schackwitz W."/>
            <person name="Schmutz J."/>
            <person name="Shahriari M."/>
            <person name="Shelest E."/>
            <person name="Silva-Franco F."/>
            <person name="Soanes D."/>
            <person name="Syed K."/>
            <person name="Tagua V.G."/>
            <person name="Talbot N.J."/>
            <person name="Thon M."/>
            <person name="De vries R.P."/>
            <person name="Wiebenga A."/>
            <person name="Yadav J.S."/>
            <person name="Braun E.L."/>
            <person name="Baker S."/>
            <person name="Garre V."/>
            <person name="Horwitz B."/>
            <person name="Torres-Martinez S."/>
            <person name="Idnurm A."/>
            <person name="Herrera-Estrella A."/>
            <person name="Gabaldon T."/>
            <person name="Grigoriev I.V."/>
        </authorList>
    </citation>
    <scope>NUCLEOTIDE SEQUENCE [LARGE SCALE GENOMIC DNA]</scope>
    <source>
        <strain evidence="4">NRRL 1555(-)</strain>
    </source>
</reference>
<dbReference type="VEuPathDB" id="FungiDB:PHYBLDRAFT_141919"/>
<sequence>MNNEEALNKFVCGLHPSIRGNVLAARPVDVDDACNIALAYASGLQLGYQNNYTSVPPLQQYQQQYQPQYQQQQYQYSGPEPMDLDAINNRRSNYQSCPPPRRTNATCHWCGDSGHFKRYCRDRLAAIKKLDEESLKKQGFCEAQPNEPTEHLSNKETFDQYKIVTNEEKKAISKENCDPCLTTNQHFLEDLHSAVDTDLSLYAATLHGQQILILIDSGASANYVLPWIKHLATKVSNIPGQSVETAGGHSIKINQKATLTLSLNGYTDSTAKPVPDWHRDNWSLYRDGQEFVLRPHGNRPMKPQLNYLISAKQVQKLSRREEAECFLLHIKTEKEVTNDEQWMKLVKEFDNVF</sequence>
<keyword evidence="1" id="KW-0863">Zinc-finger</keyword>
<proteinExistence type="predicted"/>
<protein>
    <submittedName>
        <fullName evidence="3">CCHC-type zinc finger transcription factor</fullName>
    </submittedName>
</protein>
<accession>A0A167PJ86</accession>
<dbReference type="PROSITE" id="PS50158">
    <property type="entry name" value="ZF_CCHC"/>
    <property type="match status" value="1"/>
</dbReference>